<sequence>MKHNYNLILFTFLWLSFPIVLQAQAWQWGKRGGSTDEIPASSLNNEEHVKAMTTDENGNVYLLSPIGIANADVDGHQKNTYSEYGGGGGANIDYVIASFDCSGNYRWSKVIGGSGSDVLLGLETDGLGHIYTTGRVIRNSPNFPVHFGSEGVANDTILPYGVGNQNKASLFVVQYTTEGVMNWLRMPQAADVSEIDATNGQTSVHLSVDASGNVFWICYILPGSYAQGDFVNTTPGRSLCMFKYDVNGNFVGAFPIDMQLGGSAVNHLKMVRNPANGNLYIAGYKSLLSDDTVIMGGQNVNNHLYIAAFNASGSYLWKKENTLTTSYSLDMDITLDTTGTLYVTGATVSGDGFNGQIFTATDNQPFPFVLSMNSNGNTLWQTNATTNNSVFGDGIAVHGNEVFITGGNAGNLNWSGSQLTVPTNSGYKVFTARFNRQTGSLNALTMLNGSFGFSDFGTATTADSAGNYYVGGKFGSQLQVAGQTLLNTGQQTDFFIAKYGTATCEVLSVGSSALKTLQVYPNPTNGILTIVQDTPQVLHYTLYTLLGAVIAQGEVSEIQSQIDLSMATTGIYMVQLTDSKGGEQWVKVVKK</sequence>
<proteinExistence type="predicted"/>
<organism evidence="3 4">
    <name type="scientific">Flavobacterium kingsejongi</name>
    <dbReference type="NCBI Taxonomy" id="1678728"/>
    <lineage>
        <taxon>Bacteria</taxon>
        <taxon>Pseudomonadati</taxon>
        <taxon>Bacteroidota</taxon>
        <taxon>Flavobacteriia</taxon>
        <taxon>Flavobacteriales</taxon>
        <taxon>Flavobacteriaceae</taxon>
        <taxon>Flavobacterium</taxon>
    </lineage>
</organism>
<dbReference type="InterPro" id="IPR052918">
    <property type="entry name" value="Motility_Chemotaxis_Reg"/>
</dbReference>
<reference evidence="3 4" key="1">
    <citation type="submission" date="2017-04" db="EMBL/GenBank/DDBJ databases">
        <title>Complete genome sequence of Flavobacterium kingsejong AJ004.</title>
        <authorList>
            <person name="Lee P.C."/>
        </authorList>
    </citation>
    <scope>NUCLEOTIDE SEQUENCE [LARGE SCALE GENOMIC DNA]</scope>
    <source>
        <strain evidence="3 4">AJ004</strain>
    </source>
</reference>
<evidence type="ECO:0000256" key="1">
    <source>
        <dbReference type="ARBA" id="ARBA00022729"/>
    </source>
</evidence>
<evidence type="ECO:0000313" key="3">
    <source>
        <dbReference type="EMBL" id="AWG24225.1"/>
    </source>
</evidence>
<dbReference type="AlphaFoldDB" id="A0A2S1LKF3"/>
<protein>
    <recommendedName>
        <fullName evidence="2">Secretion system C-terminal sorting domain-containing protein</fullName>
    </recommendedName>
</protein>
<dbReference type="EMBL" id="CP020919">
    <property type="protein sequence ID" value="AWG24225.1"/>
    <property type="molecule type" value="Genomic_DNA"/>
</dbReference>
<dbReference type="Proteomes" id="UP000244677">
    <property type="component" value="Chromosome"/>
</dbReference>
<dbReference type="InterPro" id="IPR026444">
    <property type="entry name" value="Secre_tail"/>
</dbReference>
<dbReference type="Pfam" id="PF18962">
    <property type="entry name" value="Por_Secre_tail"/>
    <property type="match status" value="1"/>
</dbReference>
<accession>A0A2S1LKF3</accession>
<dbReference type="KEGG" id="fki:FK004_02805"/>
<gene>
    <name evidence="3" type="ORF">FK004_02805</name>
</gene>
<dbReference type="OrthoDB" id="5381604at2"/>
<dbReference type="NCBIfam" id="TIGR04183">
    <property type="entry name" value="Por_Secre_tail"/>
    <property type="match status" value="1"/>
</dbReference>
<keyword evidence="1" id="KW-0732">Signal</keyword>
<dbReference type="PANTHER" id="PTHR35580:SF1">
    <property type="entry name" value="PHYTASE-LIKE DOMAIN-CONTAINING PROTEIN"/>
    <property type="match status" value="1"/>
</dbReference>
<evidence type="ECO:0000313" key="4">
    <source>
        <dbReference type="Proteomes" id="UP000244677"/>
    </source>
</evidence>
<feature type="domain" description="Secretion system C-terminal sorting" evidence="2">
    <location>
        <begin position="519"/>
        <end position="583"/>
    </location>
</feature>
<dbReference type="PANTHER" id="PTHR35580">
    <property type="entry name" value="CELL SURFACE GLYCOPROTEIN (S-LAYER PROTEIN)-LIKE PROTEIN"/>
    <property type="match status" value="1"/>
</dbReference>
<dbReference type="RefSeq" id="WP_108735877.1">
    <property type="nucleotide sequence ID" value="NZ_CP020919.1"/>
</dbReference>
<keyword evidence="4" id="KW-1185">Reference proteome</keyword>
<name>A0A2S1LKF3_9FLAO</name>
<evidence type="ECO:0000259" key="2">
    <source>
        <dbReference type="Pfam" id="PF18962"/>
    </source>
</evidence>